<dbReference type="SUPFAM" id="SSF48452">
    <property type="entry name" value="TPR-like"/>
    <property type="match status" value="2"/>
</dbReference>
<dbReference type="InterPro" id="IPR011990">
    <property type="entry name" value="TPR-like_helical_dom_sf"/>
</dbReference>
<evidence type="ECO:0000256" key="1">
    <source>
        <dbReference type="ARBA" id="ARBA00022737"/>
    </source>
</evidence>
<evidence type="ECO:0000256" key="2">
    <source>
        <dbReference type="ARBA" id="ARBA00022803"/>
    </source>
</evidence>
<dbReference type="PANTHER" id="PTHR44858">
    <property type="entry name" value="TETRATRICOPEPTIDE REPEAT PROTEIN 6"/>
    <property type="match status" value="1"/>
</dbReference>
<feature type="chain" id="PRO_5032415368" description="Tetratricopeptide repeat protein" evidence="4">
    <location>
        <begin position="22"/>
        <end position="396"/>
    </location>
</feature>
<evidence type="ECO:0000256" key="3">
    <source>
        <dbReference type="PROSITE-ProRule" id="PRU00339"/>
    </source>
</evidence>
<dbReference type="Gene3D" id="1.25.40.10">
    <property type="entry name" value="Tetratricopeptide repeat domain"/>
    <property type="match status" value="3"/>
</dbReference>
<reference evidence="5" key="1">
    <citation type="journal article" date="2020" name="mSystems">
        <title>Genome- and Community-Level Interaction Insights into Carbon Utilization and Element Cycling Functions of Hydrothermarchaeota in Hydrothermal Sediment.</title>
        <authorList>
            <person name="Zhou Z."/>
            <person name="Liu Y."/>
            <person name="Xu W."/>
            <person name="Pan J."/>
            <person name="Luo Z.H."/>
            <person name="Li M."/>
        </authorList>
    </citation>
    <scope>NUCLEOTIDE SEQUENCE [LARGE SCALE GENOMIC DNA]</scope>
    <source>
        <strain evidence="5">HyVt-458</strain>
    </source>
</reference>
<feature type="signal peptide" evidence="4">
    <location>
        <begin position="1"/>
        <end position="21"/>
    </location>
</feature>
<dbReference type="PANTHER" id="PTHR44858:SF1">
    <property type="entry name" value="UDP-N-ACETYLGLUCOSAMINE--PEPTIDE N-ACETYLGLUCOSAMINYLTRANSFERASE SPINDLY-RELATED"/>
    <property type="match status" value="1"/>
</dbReference>
<protein>
    <recommendedName>
        <fullName evidence="6">Tetratricopeptide repeat protein</fullName>
    </recommendedName>
</protein>
<dbReference type="InterPro" id="IPR019734">
    <property type="entry name" value="TPR_rpt"/>
</dbReference>
<proteinExistence type="predicted"/>
<sequence length="396" mass="45415">MKALRALFLLLLLLMASQAFTATLSERTYKRLTAIHELMGENKYSEALKRLDDLLPRVRKHKYEYATIMQTYGFAYAAQDKYRKAIEAFNEALNTEALPDQVQQSMRYNLAQLYAAVPDWKSAARAYEQWLASAEKPSADSYAFGATIYAQLKQYGKAIPKIRKAISMTGKPRENWYQLLLSMLYQKKQYAEAANVLESMVAFWPEKKQYWKQLSGVYFTLKKNRRSLAVLELAHKQGFLEKERELMNLVNMYLLQNIPYKAARILEKEMKAGRIARTGKNLQKLGEAWMRAKETDEALRDLQAAAQEQQKGVLFLRLAQLYTDKENWSKVIELTNKALSAGGLKHPGDAFMLRGMAQYETGKRQAALMSFSKASKYAKSKHQANQWIAHIKSGGV</sequence>
<feature type="repeat" description="TPR" evidence="3">
    <location>
        <begin position="66"/>
        <end position="99"/>
    </location>
</feature>
<name>A0A831RVF6_9GAMM</name>
<gene>
    <name evidence="5" type="ORF">ENJ12_02375</name>
</gene>
<comment type="caution">
    <text evidence="5">The sequence shown here is derived from an EMBL/GenBank/DDBJ whole genome shotgun (WGS) entry which is preliminary data.</text>
</comment>
<evidence type="ECO:0008006" key="6">
    <source>
        <dbReference type="Google" id="ProtNLM"/>
    </source>
</evidence>
<keyword evidence="2 3" id="KW-0802">TPR repeat</keyword>
<dbReference type="SMART" id="SM00028">
    <property type="entry name" value="TPR"/>
    <property type="match status" value="4"/>
</dbReference>
<dbReference type="AlphaFoldDB" id="A0A831RVF6"/>
<dbReference type="Proteomes" id="UP000886339">
    <property type="component" value="Unassembled WGS sequence"/>
</dbReference>
<accession>A0A831RVF6</accession>
<keyword evidence="1" id="KW-0677">Repeat</keyword>
<dbReference type="InterPro" id="IPR050498">
    <property type="entry name" value="Ycf3"/>
</dbReference>
<evidence type="ECO:0000256" key="4">
    <source>
        <dbReference type="SAM" id="SignalP"/>
    </source>
</evidence>
<keyword evidence="4" id="KW-0732">Signal</keyword>
<dbReference type="PROSITE" id="PS50005">
    <property type="entry name" value="TPR"/>
    <property type="match status" value="1"/>
</dbReference>
<evidence type="ECO:0000313" key="5">
    <source>
        <dbReference type="EMBL" id="HEC05669.1"/>
    </source>
</evidence>
<dbReference type="EMBL" id="DRLF01000093">
    <property type="protein sequence ID" value="HEC05669.1"/>
    <property type="molecule type" value="Genomic_DNA"/>
</dbReference>
<organism evidence="5">
    <name type="scientific">Thiolapillus brandeum</name>
    <dbReference type="NCBI Taxonomy" id="1076588"/>
    <lineage>
        <taxon>Bacteria</taxon>
        <taxon>Pseudomonadati</taxon>
        <taxon>Pseudomonadota</taxon>
        <taxon>Gammaproteobacteria</taxon>
        <taxon>Chromatiales</taxon>
        <taxon>Sedimenticolaceae</taxon>
        <taxon>Thiolapillus</taxon>
    </lineage>
</organism>